<evidence type="ECO:0000256" key="3">
    <source>
        <dbReference type="ARBA" id="ARBA00022795"/>
    </source>
</evidence>
<reference evidence="4" key="1">
    <citation type="submission" date="2021-04" db="EMBL/GenBank/DDBJ databases">
        <title>novel species isolated from subtropical streams in China.</title>
        <authorList>
            <person name="Lu H."/>
        </authorList>
    </citation>
    <scope>NUCLEOTIDE SEQUENCE</scope>
    <source>
        <strain evidence="4">FT137W</strain>
    </source>
</reference>
<dbReference type="Proteomes" id="UP000678545">
    <property type="component" value="Unassembled WGS sequence"/>
</dbReference>
<keyword evidence="4" id="KW-0966">Cell projection</keyword>
<keyword evidence="4" id="KW-0282">Flagellum</keyword>
<sequence>MNPILTNASQLKQIIEQEVQVMQSLSLLLSEEQQVLVNNESEKLELITPNKNQLLTQIVELEKSRSHAMNQLGLPNDAKGMQALFSGDADAKALQSLWQTLIQISSTAQEQNKTNGLLINRQINKNQATLSILQSGNNHQAGSMYGADGQSKIKASAARGIVAG</sequence>
<keyword evidence="3" id="KW-1005">Bacterial flagellum biogenesis</keyword>
<evidence type="ECO:0000256" key="2">
    <source>
        <dbReference type="ARBA" id="ARBA00007703"/>
    </source>
</evidence>
<dbReference type="EMBL" id="JAGSPJ010000001">
    <property type="protein sequence ID" value="MBR7798791.1"/>
    <property type="molecule type" value="Genomic_DNA"/>
</dbReference>
<comment type="caution">
    <text evidence="4">The sequence shown here is derived from an EMBL/GenBank/DDBJ whole genome shotgun (WGS) entry which is preliminary data.</text>
</comment>
<dbReference type="SUPFAM" id="SSF140566">
    <property type="entry name" value="FlgN-like"/>
    <property type="match status" value="1"/>
</dbReference>
<keyword evidence="4" id="KW-0969">Cilium</keyword>
<comment type="function">
    <text evidence="1">Required for the efficient initiation of filament assembly.</text>
</comment>
<keyword evidence="5" id="KW-1185">Reference proteome</keyword>
<evidence type="ECO:0000313" key="4">
    <source>
        <dbReference type="EMBL" id="MBR7798791.1"/>
    </source>
</evidence>
<evidence type="ECO:0000256" key="1">
    <source>
        <dbReference type="ARBA" id="ARBA00002397"/>
    </source>
</evidence>
<dbReference type="GO" id="GO:0044780">
    <property type="term" value="P:bacterial-type flagellum assembly"/>
    <property type="evidence" value="ECO:0007669"/>
    <property type="project" value="InterPro"/>
</dbReference>
<dbReference type="Pfam" id="PF05130">
    <property type="entry name" value="FlgN"/>
    <property type="match status" value="1"/>
</dbReference>
<organism evidence="4 5">
    <name type="scientific">Undibacterium fentianense</name>
    <dbReference type="NCBI Taxonomy" id="2828728"/>
    <lineage>
        <taxon>Bacteria</taxon>
        <taxon>Pseudomonadati</taxon>
        <taxon>Pseudomonadota</taxon>
        <taxon>Betaproteobacteria</taxon>
        <taxon>Burkholderiales</taxon>
        <taxon>Oxalobacteraceae</taxon>
        <taxon>Undibacterium</taxon>
    </lineage>
</organism>
<dbReference type="RefSeq" id="WP_212673927.1">
    <property type="nucleotide sequence ID" value="NZ_JAGSPJ010000001.1"/>
</dbReference>
<dbReference type="InterPro" id="IPR007809">
    <property type="entry name" value="FlgN-like"/>
</dbReference>
<gene>
    <name evidence="4" type="ORF">KDM90_02040</name>
</gene>
<dbReference type="Gene3D" id="1.20.58.300">
    <property type="entry name" value="FlgN-like"/>
    <property type="match status" value="1"/>
</dbReference>
<comment type="similarity">
    <text evidence="2">Belongs to the FlgN family.</text>
</comment>
<evidence type="ECO:0000313" key="5">
    <source>
        <dbReference type="Proteomes" id="UP000678545"/>
    </source>
</evidence>
<accession>A0A941E0P1</accession>
<proteinExistence type="inferred from homology"/>
<name>A0A941E0P1_9BURK</name>
<dbReference type="AlphaFoldDB" id="A0A941E0P1"/>
<protein>
    <submittedName>
        <fullName evidence="4">Flagellar protein FlgN</fullName>
    </submittedName>
</protein>
<dbReference type="InterPro" id="IPR036679">
    <property type="entry name" value="FlgN-like_sf"/>
</dbReference>